<evidence type="ECO:0000313" key="1">
    <source>
        <dbReference type="EMBL" id="MCP2163151.1"/>
    </source>
</evidence>
<keyword evidence="2" id="KW-1185">Reference proteome</keyword>
<reference evidence="1 2" key="1">
    <citation type="submission" date="2022-06" db="EMBL/GenBank/DDBJ databases">
        <title>Genomic Encyclopedia of Archaeal and Bacterial Type Strains, Phase II (KMG-II): from individual species to whole genera.</title>
        <authorList>
            <person name="Goeker M."/>
        </authorList>
    </citation>
    <scope>NUCLEOTIDE SEQUENCE [LARGE SCALE GENOMIC DNA]</scope>
    <source>
        <strain evidence="1 2">DSM 45037</strain>
    </source>
</reference>
<evidence type="ECO:0000313" key="2">
    <source>
        <dbReference type="Proteomes" id="UP001205740"/>
    </source>
</evidence>
<dbReference type="Proteomes" id="UP001205740">
    <property type="component" value="Unassembled WGS sequence"/>
</dbReference>
<comment type="caution">
    <text evidence="1">The sequence shown here is derived from an EMBL/GenBank/DDBJ whole genome shotgun (WGS) entry which is preliminary data.</text>
</comment>
<organism evidence="1 2">
    <name type="scientific">Williamsia serinedens</name>
    <dbReference type="NCBI Taxonomy" id="391736"/>
    <lineage>
        <taxon>Bacteria</taxon>
        <taxon>Bacillati</taxon>
        <taxon>Actinomycetota</taxon>
        <taxon>Actinomycetes</taxon>
        <taxon>Mycobacteriales</taxon>
        <taxon>Nocardiaceae</taxon>
        <taxon>Williamsia</taxon>
    </lineage>
</organism>
<accession>A0ABT1H7K0</accession>
<protein>
    <submittedName>
        <fullName evidence="1">Uncharacterized protein</fullName>
    </submittedName>
</protein>
<proteinExistence type="predicted"/>
<feature type="non-terminal residue" evidence="1">
    <location>
        <position position="57"/>
    </location>
</feature>
<sequence>MALVTVTGNVTDITGKADPDQLSFSTPVIRQGVLSTKIQRVNPNTTTGAFSVQLEAG</sequence>
<gene>
    <name evidence="1" type="ORF">LX12_004366</name>
</gene>
<name>A0ABT1H7K0_9NOCA</name>
<dbReference type="EMBL" id="JAMTCG010000029">
    <property type="protein sequence ID" value="MCP2163151.1"/>
    <property type="molecule type" value="Genomic_DNA"/>
</dbReference>